<dbReference type="InParanoid" id="A0A1X7V417"/>
<reference evidence="1" key="1">
    <citation type="submission" date="2017-05" db="UniProtKB">
        <authorList>
            <consortium name="EnsemblMetazoa"/>
        </authorList>
    </citation>
    <scope>IDENTIFICATION</scope>
</reference>
<accession>A0A1X7V417</accession>
<dbReference type="EnsemblMetazoa" id="Aqu2.1.35010_001">
    <property type="protein sequence ID" value="Aqu2.1.35010_001"/>
    <property type="gene ID" value="Aqu2.1.35010"/>
</dbReference>
<name>A0A1X7V417_AMPQE</name>
<organism evidence="1">
    <name type="scientific">Amphimedon queenslandica</name>
    <name type="common">Sponge</name>
    <dbReference type="NCBI Taxonomy" id="400682"/>
    <lineage>
        <taxon>Eukaryota</taxon>
        <taxon>Metazoa</taxon>
        <taxon>Porifera</taxon>
        <taxon>Demospongiae</taxon>
        <taxon>Heteroscleromorpha</taxon>
        <taxon>Haplosclerida</taxon>
        <taxon>Niphatidae</taxon>
        <taxon>Amphimedon</taxon>
    </lineage>
</organism>
<dbReference type="PROSITE" id="PS51257">
    <property type="entry name" value="PROKAR_LIPOPROTEIN"/>
    <property type="match status" value="1"/>
</dbReference>
<sequence>MFIKKIRETVSIMTSFSFSCHLAMRMNYFMMVKLSKKHLIATLLTMKCLEANEKFRKLLKCRDTLKFIQDTRAASREDECNVEDNGPQLMGRIKDSINDMRDMNAGSHLTLQERQSMLITDQRRIFAHIKNSCIEAN</sequence>
<dbReference type="AlphaFoldDB" id="A0A1X7V417"/>
<evidence type="ECO:0000313" key="1">
    <source>
        <dbReference type="EnsemblMetazoa" id="Aqu2.1.35010_001"/>
    </source>
</evidence>
<protein>
    <submittedName>
        <fullName evidence="1">Uncharacterized protein</fullName>
    </submittedName>
</protein>
<proteinExistence type="predicted"/>